<protein>
    <submittedName>
        <fullName evidence="2">Plasmid pRiA4b ORF-3 family protein</fullName>
    </submittedName>
</protein>
<dbReference type="Gene3D" id="3.10.290.30">
    <property type="entry name" value="MM3350-like"/>
    <property type="match status" value="1"/>
</dbReference>
<dbReference type="SUPFAM" id="SSF159941">
    <property type="entry name" value="MM3350-like"/>
    <property type="match status" value="1"/>
</dbReference>
<reference evidence="2 3" key="1">
    <citation type="submission" date="2020-07" db="EMBL/GenBank/DDBJ databases">
        <title>Endozoicomonas sp. nov., isolated from sediment.</title>
        <authorList>
            <person name="Gu T."/>
        </authorList>
    </citation>
    <scope>NUCLEOTIDE SEQUENCE [LARGE SCALE GENOMIC DNA]</scope>
    <source>
        <strain evidence="2 3">SM1973</strain>
    </source>
</reference>
<comment type="caution">
    <text evidence="2">The sequence shown here is derived from an EMBL/GenBank/DDBJ whole genome shotgun (WGS) entry which is preliminary data.</text>
</comment>
<dbReference type="RefSeq" id="WP_180571961.1">
    <property type="nucleotide sequence ID" value="NZ_JACCKB010000225.1"/>
</dbReference>
<sequence>MTVKPLRSVYQVKILLMDSKPPVWRRLLIRSDIRLNVFHTAIQSSMGWEDCHLHQFRKDGMVFGAEEDNEFKDDFVKNETQYKLSDLLKKEKESLHYEYDFGDSWMHKITLEKILPFDSSTQLVQCIKGKRACPPEDCGGIWRYEFLLEAISDPSHEEHEEMLSWLGGEFDPEYLDLNAINHLLSESIQQEK</sequence>
<evidence type="ECO:0000259" key="1">
    <source>
        <dbReference type="Pfam" id="PF07929"/>
    </source>
</evidence>
<proteinExistence type="predicted"/>
<dbReference type="InterPro" id="IPR024047">
    <property type="entry name" value="MM3350-like_sf"/>
</dbReference>
<dbReference type="PANTHER" id="PTHR41878">
    <property type="entry name" value="LEXA REPRESSOR-RELATED"/>
    <property type="match status" value="1"/>
</dbReference>
<evidence type="ECO:0000313" key="3">
    <source>
        <dbReference type="Proteomes" id="UP000569732"/>
    </source>
</evidence>
<dbReference type="PANTHER" id="PTHR41878:SF1">
    <property type="entry name" value="TNPR PROTEIN"/>
    <property type="match status" value="1"/>
</dbReference>
<gene>
    <name evidence="2" type="ORF">H0A36_28790</name>
</gene>
<dbReference type="Pfam" id="PF07929">
    <property type="entry name" value="PRiA4_ORF3"/>
    <property type="match status" value="1"/>
</dbReference>
<feature type="domain" description="Plasmid pRiA4b Orf3-like" evidence="1">
    <location>
        <begin position="9"/>
        <end position="178"/>
    </location>
</feature>
<dbReference type="InterPro" id="IPR012912">
    <property type="entry name" value="Plasmid_pRiA4b_Orf3-like"/>
</dbReference>
<evidence type="ECO:0000313" key="2">
    <source>
        <dbReference type="EMBL" id="NYZ70016.1"/>
    </source>
</evidence>
<dbReference type="Proteomes" id="UP000569732">
    <property type="component" value="Unassembled WGS sequence"/>
</dbReference>
<organism evidence="2 3">
    <name type="scientific">Spartinivicinus marinus</name>
    <dbReference type="NCBI Taxonomy" id="2994442"/>
    <lineage>
        <taxon>Bacteria</taxon>
        <taxon>Pseudomonadati</taxon>
        <taxon>Pseudomonadota</taxon>
        <taxon>Gammaproteobacteria</taxon>
        <taxon>Oceanospirillales</taxon>
        <taxon>Zooshikellaceae</taxon>
        <taxon>Spartinivicinus</taxon>
    </lineage>
</organism>
<dbReference type="EMBL" id="JACCKB010000225">
    <property type="protein sequence ID" value="NYZ70016.1"/>
    <property type="molecule type" value="Genomic_DNA"/>
</dbReference>
<name>A0A853IQ27_9GAMM</name>
<accession>A0A853IQ27</accession>
<keyword evidence="3" id="KW-1185">Reference proteome</keyword>
<dbReference type="AlphaFoldDB" id="A0A853IQ27"/>